<dbReference type="GO" id="GO:0061630">
    <property type="term" value="F:ubiquitin protein ligase activity"/>
    <property type="evidence" value="ECO:0007669"/>
    <property type="project" value="TreeGrafter"/>
</dbReference>
<dbReference type="GeneTree" id="ENSGT00530000063870"/>
<dbReference type="PROSITE" id="PS51125">
    <property type="entry name" value="NHL"/>
    <property type="match status" value="1"/>
</dbReference>
<dbReference type="Proteomes" id="UP000694421">
    <property type="component" value="Unplaced"/>
</dbReference>
<accession>A0A8D0BYM9</accession>
<proteinExistence type="predicted"/>
<dbReference type="InterPro" id="IPR011042">
    <property type="entry name" value="6-blade_b-propeller_TolB-like"/>
</dbReference>
<dbReference type="GO" id="GO:0000209">
    <property type="term" value="P:protein polyubiquitination"/>
    <property type="evidence" value="ECO:0007669"/>
    <property type="project" value="TreeGrafter"/>
</dbReference>
<reference evidence="3" key="2">
    <citation type="submission" date="2025-09" db="UniProtKB">
        <authorList>
            <consortium name="Ensembl"/>
        </authorList>
    </citation>
    <scope>IDENTIFICATION</scope>
</reference>
<dbReference type="Gene3D" id="2.120.10.30">
    <property type="entry name" value="TolB, C-terminal domain"/>
    <property type="match status" value="1"/>
</dbReference>
<feature type="repeat" description="NHL" evidence="2">
    <location>
        <begin position="90"/>
        <end position="122"/>
    </location>
</feature>
<dbReference type="Ensembl" id="ENSSMRT00000021064.1">
    <property type="protein sequence ID" value="ENSSMRP00000017994.1"/>
    <property type="gene ID" value="ENSSMRG00000014019.1"/>
</dbReference>
<dbReference type="SUPFAM" id="SSF101898">
    <property type="entry name" value="NHL repeat"/>
    <property type="match status" value="1"/>
</dbReference>
<reference evidence="3" key="1">
    <citation type="submission" date="2025-08" db="UniProtKB">
        <authorList>
            <consortium name="Ensembl"/>
        </authorList>
    </citation>
    <scope>IDENTIFICATION</scope>
</reference>
<evidence type="ECO:0000313" key="4">
    <source>
        <dbReference type="Proteomes" id="UP000694421"/>
    </source>
</evidence>
<dbReference type="GO" id="GO:0043161">
    <property type="term" value="P:proteasome-mediated ubiquitin-dependent protein catabolic process"/>
    <property type="evidence" value="ECO:0007669"/>
    <property type="project" value="TreeGrafter"/>
</dbReference>
<name>A0A8D0BYM9_SALMN</name>
<sequence>MLGSSTYTGPRYVCWAPEGGFVVSEECGDVKVFGSNHRLVSSISSKYRHRFGNPAGVCADREGNIMVADEQHQKVHLFPKSGSPICLVSKDLQRPTGIVCSPQGMLLVADSGDNCVKVFKYRVRPHYSSDVLNTARGSPQLSPRGKAE</sequence>
<dbReference type="OMA" id="HGAPICL"/>
<dbReference type="PANTHER" id="PTHR24104:SF21">
    <property type="entry name" value="TRIPARTITE MOTIF-CONTAINING PROTEIN 3"/>
    <property type="match status" value="1"/>
</dbReference>
<dbReference type="Pfam" id="PF01436">
    <property type="entry name" value="NHL"/>
    <property type="match status" value="1"/>
</dbReference>
<evidence type="ECO:0000256" key="2">
    <source>
        <dbReference type="PROSITE-ProRule" id="PRU00504"/>
    </source>
</evidence>
<dbReference type="InterPro" id="IPR001258">
    <property type="entry name" value="NHL_repeat"/>
</dbReference>
<dbReference type="InterPro" id="IPR050952">
    <property type="entry name" value="TRIM-NHL_E3_ligases"/>
</dbReference>
<keyword evidence="1" id="KW-0677">Repeat</keyword>
<evidence type="ECO:0000313" key="3">
    <source>
        <dbReference type="Ensembl" id="ENSSMRP00000017994.1"/>
    </source>
</evidence>
<keyword evidence="4" id="KW-1185">Reference proteome</keyword>
<protein>
    <submittedName>
        <fullName evidence="3">NHL repeat containing 4</fullName>
    </submittedName>
</protein>
<dbReference type="PANTHER" id="PTHR24104">
    <property type="entry name" value="E3 UBIQUITIN-PROTEIN LIGASE NHLRC1-RELATED"/>
    <property type="match status" value="1"/>
</dbReference>
<dbReference type="AlphaFoldDB" id="A0A8D0BYM9"/>
<organism evidence="3 4">
    <name type="scientific">Salvator merianae</name>
    <name type="common">Argentine black and white tegu</name>
    <name type="synonym">Tupinambis merianae</name>
    <dbReference type="NCBI Taxonomy" id="96440"/>
    <lineage>
        <taxon>Eukaryota</taxon>
        <taxon>Metazoa</taxon>
        <taxon>Chordata</taxon>
        <taxon>Craniata</taxon>
        <taxon>Vertebrata</taxon>
        <taxon>Euteleostomi</taxon>
        <taxon>Lepidosauria</taxon>
        <taxon>Squamata</taxon>
        <taxon>Bifurcata</taxon>
        <taxon>Unidentata</taxon>
        <taxon>Episquamata</taxon>
        <taxon>Laterata</taxon>
        <taxon>Teiioidea</taxon>
        <taxon>Teiidae</taxon>
        <taxon>Salvator</taxon>
    </lineage>
</organism>
<evidence type="ECO:0000256" key="1">
    <source>
        <dbReference type="ARBA" id="ARBA00022737"/>
    </source>
</evidence>